<dbReference type="PANTHER" id="PTHR42949:SF3">
    <property type="entry name" value="ANAEROBIC GLYCEROL-3-PHOSPHATE DEHYDROGENASE SUBUNIT B"/>
    <property type="match status" value="1"/>
</dbReference>
<keyword evidence="4" id="KW-1185">Reference proteome</keyword>
<proteinExistence type="predicted"/>
<dbReference type="GO" id="GO:0016491">
    <property type="term" value="F:oxidoreductase activity"/>
    <property type="evidence" value="ECO:0007669"/>
    <property type="project" value="UniProtKB-KW"/>
</dbReference>
<dbReference type="Pfam" id="PF04324">
    <property type="entry name" value="Fer2_BFD"/>
    <property type="match status" value="1"/>
</dbReference>
<reference evidence="3 4" key="1">
    <citation type="submission" date="2019-12" db="EMBL/GenBank/DDBJ databases">
        <title>Defluviitalea raffinosedens, isolated from a biogas fermenter, genome sequencing and characterization.</title>
        <authorList>
            <person name="Rettenmaier R."/>
            <person name="Schneider M."/>
            <person name="Neuhaus K."/>
            <person name="Liebl W."/>
            <person name="Zverlov V."/>
        </authorList>
    </citation>
    <scope>NUCLEOTIDE SEQUENCE [LARGE SCALE GENOMIC DNA]</scope>
    <source>
        <strain evidence="3 4">249c-K6</strain>
    </source>
</reference>
<sequence length="86" mass="9970">MEDIIICRCEEITQREIEEAIEDGANTFNEVKRFTRCGMGLCQGRTCRVRIEKMIQEITKNLPRQGTYRQPVRPVNLGIEGDLLNE</sequence>
<evidence type="ECO:0000313" key="3">
    <source>
        <dbReference type="EMBL" id="KAE9636161.1"/>
    </source>
</evidence>
<protein>
    <submittedName>
        <fullName evidence="3">(2Fe-2S)-binding protein</fullName>
    </submittedName>
</protein>
<organism evidence="3 4">
    <name type="scientific">Defluviitalea raffinosedens</name>
    <dbReference type="NCBI Taxonomy" id="1450156"/>
    <lineage>
        <taxon>Bacteria</taxon>
        <taxon>Bacillati</taxon>
        <taxon>Bacillota</taxon>
        <taxon>Clostridia</taxon>
        <taxon>Lachnospirales</taxon>
        <taxon>Defluviitaleaceae</taxon>
        <taxon>Defluviitalea</taxon>
    </lineage>
</organism>
<dbReference type="Gene3D" id="1.10.10.1100">
    <property type="entry name" value="BFD-like [2Fe-2S]-binding domain"/>
    <property type="match status" value="1"/>
</dbReference>
<evidence type="ECO:0000259" key="2">
    <source>
        <dbReference type="Pfam" id="PF04324"/>
    </source>
</evidence>
<dbReference type="AlphaFoldDB" id="A0A7C8LR17"/>
<dbReference type="RefSeq" id="WP_158739415.1">
    <property type="nucleotide sequence ID" value="NZ_JAFBEP010000003.1"/>
</dbReference>
<accession>A0A7C8LR17</accession>
<dbReference type="EMBL" id="WSLF01000002">
    <property type="protein sequence ID" value="KAE9636161.1"/>
    <property type="molecule type" value="Genomic_DNA"/>
</dbReference>
<gene>
    <name evidence="3" type="ORF">GND95_03275</name>
</gene>
<keyword evidence="1" id="KW-0560">Oxidoreductase</keyword>
<comment type="caution">
    <text evidence="3">The sequence shown here is derived from an EMBL/GenBank/DDBJ whole genome shotgun (WGS) entry which is preliminary data.</text>
</comment>
<dbReference type="InterPro" id="IPR007419">
    <property type="entry name" value="BFD-like_2Fe2S-bd_dom"/>
</dbReference>
<evidence type="ECO:0000256" key="1">
    <source>
        <dbReference type="ARBA" id="ARBA00023002"/>
    </source>
</evidence>
<dbReference type="OrthoDB" id="9801699at2"/>
<dbReference type="InterPro" id="IPR051691">
    <property type="entry name" value="Metab_Enz_Cyan_OpOx_G3PDH"/>
</dbReference>
<dbReference type="PANTHER" id="PTHR42949">
    <property type="entry name" value="ANAEROBIC GLYCEROL-3-PHOSPHATE DEHYDROGENASE SUBUNIT B"/>
    <property type="match status" value="1"/>
</dbReference>
<dbReference type="InterPro" id="IPR041854">
    <property type="entry name" value="BFD-like_2Fe2S-bd_dom_sf"/>
</dbReference>
<dbReference type="CDD" id="cd19946">
    <property type="entry name" value="GlpA-like_Fer2_BFD-like"/>
    <property type="match status" value="1"/>
</dbReference>
<dbReference type="Proteomes" id="UP000483018">
    <property type="component" value="Unassembled WGS sequence"/>
</dbReference>
<evidence type="ECO:0000313" key="4">
    <source>
        <dbReference type="Proteomes" id="UP000483018"/>
    </source>
</evidence>
<feature type="domain" description="BFD-like [2Fe-2S]-binding" evidence="2">
    <location>
        <begin position="5"/>
        <end position="57"/>
    </location>
</feature>
<name>A0A7C8LR17_9FIRM</name>